<comment type="similarity">
    <text evidence="2">Belongs to the Ca(2+):cation antiporter (CaCA) (TC 2.A.19) family.</text>
</comment>
<dbReference type="Gene3D" id="1.20.1420.30">
    <property type="entry name" value="NCX, central ion-binding region"/>
    <property type="match status" value="2"/>
</dbReference>
<feature type="transmembrane region" description="Helical" evidence="7">
    <location>
        <begin position="88"/>
        <end position="109"/>
    </location>
</feature>
<feature type="transmembrane region" description="Helical" evidence="7">
    <location>
        <begin position="482"/>
        <end position="500"/>
    </location>
</feature>
<dbReference type="InterPro" id="IPR051359">
    <property type="entry name" value="CaCA_antiporter"/>
</dbReference>
<evidence type="ECO:0000256" key="1">
    <source>
        <dbReference type="ARBA" id="ARBA00004141"/>
    </source>
</evidence>
<sequence>MDQSHLQLRRLFLFVLGLTILLVIFKAGIYDQISAIMIQKIQISSEFCDISNSSSNSNEDICQYINEHCDLVKYQISEDYYCGKYPNAWFIASYGLLILVIFFCFGIISSNHLYPNLETISVMLNIPSKLTGLVLLAIGNAIPDISTLYHSISGNSTSLAIGEVLGSCNFILGVIIGCMCVLKKFTISKEEFLKDFVGFASLVVISLSFLYDSSLNIWECAVMVGLYLVYIWYAVVRSREGNSQDVLEQLEAGGSQSIARIEVPDVVIDEESGLLDDSSSSSSSVQSDLGSFYKYTARTPGVLSTLETVDLLSLDSGDYASVCGMCASQDSLLNSDDKPLFSLLFRYMNYKECLIGEGPSVWKVPLVFICNLIIPTYPKYLYEDLIDLGSLKKLKLYLFSFQVGVLSLYAIQNSNFHDLWIVLKLSLWLSIWATLVLMIFLVSLLYEGKVLGYLITFTGFITAVVCIDSLSFHLITILQNMALIFGVSESLLGLSILAICNSFSDLITNLTLTQLNLTTVAINTCFGSILIYFGVGIGLNSLLVMLKQSQREIQLDLKDPSFLISSVGVLCLLAVYVVAIPLNSWCLDWKIGTVAICLWLVVFIADLYV</sequence>
<feature type="transmembrane region" description="Helical" evidence="7">
    <location>
        <begin position="130"/>
        <end position="152"/>
    </location>
</feature>
<keyword evidence="3" id="KW-0813">Transport</keyword>
<feature type="domain" description="Sodium/calcium exchanger membrane region" evidence="8">
    <location>
        <begin position="95"/>
        <end position="235"/>
    </location>
</feature>
<evidence type="ECO:0000256" key="5">
    <source>
        <dbReference type="ARBA" id="ARBA00022989"/>
    </source>
</evidence>
<proteinExistence type="inferred from homology"/>
<organism evidence="9 10">
    <name type="scientific">Wickerhamomyces pijperi</name>
    <name type="common">Yeast</name>
    <name type="synonym">Pichia pijperi</name>
    <dbReference type="NCBI Taxonomy" id="599730"/>
    <lineage>
        <taxon>Eukaryota</taxon>
        <taxon>Fungi</taxon>
        <taxon>Dikarya</taxon>
        <taxon>Ascomycota</taxon>
        <taxon>Saccharomycotina</taxon>
        <taxon>Saccharomycetes</taxon>
        <taxon>Phaffomycetales</taxon>
        <taxon>Wickerhamomycetaceae</taxon>
        <taxon>Wickerhamomyces</taxon>
    </lineage>
</organism>
<dbReference type="PANTHER" id="PTHR12266">
    <property type="entry name" value="NA+/CA2+ K+ INDEPENDENT EXCHANGER"/>
    <property type="match status" value="1"/>
</dbReference>
<feature type="transmembrane region" description="Helical" evidence="7">
    <location>
        <begin position="562"/>
        <end position="583"/>
    </location>
</feature>
<evidence type="ECO:0000256" key="4">
    <source>
        <dbReference type="ARBA" id="ARBA00022692"/>
    </source>
</evidence>
<comment type="caution">
    <text evidence="9">The sequence shown here is derived from an EMBL/GenBank/DDBJ whole genome shotgun (WGS) entry which is preliminary data.</text>
</comment>
<dbReference type="PANTHER" id="PTHR12266:SF0">
    <property type="entry name" value="MITOCHONDRIAL SODIUM_CALCIUM EXCHANGER PROTEIN"/>
    <property type="match status" value="1"/>
</dbReference>
<name>A0A9P8Q3L4_WICPI</name>
<dbReference type="InterPro" id="IPR044880">
    <property type="entry name" value="NCX_ion-bd_dom_sf"/>
</dbReference>
<feature type="transmembrane region" description="Helical" evidence="7">
    <location>
        <begin position="12"/>
        <end position="30"/>
    </location>
</feature>
<evidence type="ECO:0000256" key="7">
    <source>
        <dbReference type="SAM" id="Phobius"/>
    </source>
</evidence>
<evidence type="ECO:0000313" key="10">
    <source>
        <dbReference type="Proteomes" id="UP000774326"/>
    </source>
</evidence>
<protein>
    <recommendedName>
        <fullName evidence="8">Sodium/calcium exchanger membrane region domain-containing protein</fullName>
    </recommendedName>
</protein>
<evidence type="ECO:0000256" key="3">
    <source>
        <dbReference type="ARBA" id="ARBA00022448"/>
    </source>
</evidence>
<feature type="transmembrane region" description="Helical" evidence="7">
    <location>
        <begin position="216"/>
        <end position="235"/>
    </location>
</feature>
<dbReference type="Proteomes" id="UP000774326">
    <property type="component" value="Unassembled WGS sequence"/>
</dbReference>
<comment type="subcellular location">
    <subcellularLocation>
        <location evidence="1">Membrane</location>
        <topology evidence="1">Multi-pass membrane protein</topology>
    </subcellularLocation>
</comment>
<evidence type="ECO:0000256" key="6">
    <source>
        <dbReference type="ARBA" id="ARBA00023136"/>
    </source>
</evidence>
<evidence type="ECO:0000313" key="9">
    <source>
        <dbReference type="EMBL" id="KAH3683612.1"/>
    </source>
</evidence>
<feature type="transmembrane region" description="Helical" evidence="7">
    <location>
        <begin position="423"/>
        <end position="446"/>
    </location>
</feature>
<keyword evidence="5 7" id="KW-1133">Transmembrane helix</keyword>
<dbReference type="EMBL" id="JAEUBG010003035">
    <property type="protein sequence ID" value="KAH3683612.1"/>
    <property type="molecule type" value="Genomic_DNA"/>
</dbReference>
<feature type="transmembrane region" description="Helical" evidence="7">
    <location>
        <begin position="589"/>
        <end position="608"/>
    </location>
</feature>
<accession>A0A9P8Q3L4</accession>
<evidence type="ECO:0000256" key="2">
    <source>
        <dbReference type="ARBA" id="ARBA00008170"/>
    </source>
</evidence>
<feature type="transmembrane region" description="Helical" evidence="7">
    <location>
        <begin position="452"/>
        <end position="475"/>
    </location>
</feature>
<keyword evidence="4 7" id="KW-0812">Transmembrane</keyword>
<reference evidence="9" key="1">
    <citation type="journal article" date="2021" name="Open Biol.">
        <title>Shared evolutionary footprints suggest mitochondrial oxidative damage underlies multiple complex I losses in fungi.</title>
        <authorList>
            <person name="Schikora-Tamarit M.A."/>
            <person name="Marcet-Houben M."/>
            <person name="Nosek J."/>
            <person name="Gabaldon T."/>
        </authorList>
    </citation>
    <scope>NUCLEOTIDE SEQUENCE</scope>
    <source>
        <strain evidence="9">CBS2887</strain>
    </source>
</reference>
<feature type="domain" description="Sodium/calcium exchanger membrane region" evidence="8">
    <location>
        <begin position="457"/>
        <end position="602"/>
    </location>
</feature>
<dbReference type="AlphaFoldDB" id="A0A9P8Q3L4"/>
<keyword evidence="6 7" id="KW-0472">Membrane</keyword>
<dbReference type="GO" id="GO:0006874">
    <property type="term" value="P:intracellular calcium ion homeostasis"/>
    <property type="evidence" value="ECO:0007669"/>
    <property type="project" value="TreeGrafter"/>
</dbReference>
<feature type="transmembrane region" description="Helical" evidence="7">
    <location>
        <begin position="520"/>
        <end position="542"/>
    </location>
</feature>
<keyword evidence="10" id="KW-1185">Reference proteome</keyword>
<feature type="transmembrane region" description="Helical" evidence="7">
    <location>
        <begin position="394"/>
        <end position="411"/>
    </location>
</feature>
<dbReference type="OrthoDB" id="407410at2759"/>
<reference evidence="9" key="2">
    <citation type="submission" date="2021-01" db="EMBL/GenBank/DDBJ databases">
        <authorList>
            <person name="Schikora-Tamarit M.A."/>
        </authorList>
    </citation>
    <scope>NUCLEOTIDE SEQUENCE</scope>
    <source>
        <strain evidence="9">CBS2887</strain>
    </source>
</reference>
<dbReference type="GO" id="GO:0016020">
    <property type="term" value="C:membrane"/>
    <property type="evidence" value="ECO:0007669"/>
    <property type="project" value="UniProtKB-SubCell"/>
</dbReference>
<feature type="transmembrane region" description="Helical" evidence="7">
    <location>
        <begin position="192"/>
        <end position="210"/>
    </location>
</feature>
<dbReference type="GO" id="GO:0008324">
    <property type="term" value="F:monoatomic cation transmembrane transporter activity"/>
    <property type="evidence" value="ECO:0007669"/>
    <property type="project" value="TreeGrafter"/>
</dbReference>
<evidence type="ECO:0000259" key="8">
    <source>
        <dbReference type="Pfam" id="PF01699"/>
    </source>
</evidence>
<feature type="transmembrane region" description="Helical" evidence="7">
    <location>
        <begin position="158"/>
        <end position="180"/>
    </location>
</feature>
<dbReference type="Pfam" id="PF01699">
    <property type="entry name" value="Na_Ca_ex"/>
    <property type="match status" value="2"/>
</dbReference>
<gene>
    <name evidence="9" type="ORF">WICPIJ_005419</name>
</gene>
<dbReference type="InterPro" id="IPR004837">
    <property type="entry name" value="NaCa_Exmemb"/>
</dbReference>